<keyword evidence="2" id="KW-0812">Transmembrane</keyword>
<feature type="transmembrane region" description="Helical" evidence="2">
    <location>
        <begin position="86"/>
        <end position="110"/>
    </location>
</feature>
<comment type="caution">
    <text evidence="3">The sequence shown here is derived from an EMBL/GenBank/DDBJ whole genome shotgun (WGS) entry which is preliminary data.</text>
</comment>
<keyword evidence="2" id="KW-1133">Transmembrane helix</keyword>
<evidence type="ECO:0000313" key="3">
    <source>
        <dbReference type="EMBL" id="KAK7274096.1"/>
    </source>
</evidence>
<feature type="compositionally biased region" description="Basic and acidic residues" evidence="1">
    <location>
        <begin position="37"/>
        <end position="47"/>
    </location>
</feature>
<evidence type="ECO:0000256" key="2">
    <source>
        <dbReference type="SAM" id="Phobius"/>
    </source>
</evidence>
<dbReference type="AlphaFoldDB" id="A0AAN9FGS3"/>
<feature type="region of interest" description="Disordered" evidence="1">
    <location>
        <begin position="1"/>
        <end position="79"/>
    </location>
</feature>
<dbReference type="Proteomes" id="UP001372338">
    <property type="component" value="Unassembled WGS sequence"/>
</dbReference>
<organism evidence="3 4">
    <name type="scientific">Crotalaria pallida</name>
    <name type="common">Smooth rattlebox</name>
    <name type="synonym">Crotalaria striata</name>
    <dbReference type="NCBI Taxonomy" id="3830"/>
    <lineage>
        <taxon>Eukaryota</taxon>
        <taxon>Viridiplantae</taxon>
        <taxon>Streptophyta</taxon>
        <taxon>Embryophyta</taxon>
        <taxon>Tracheophyta</taxon>
        <taxon>Spermatophyta</taxon>
        <taxon>Magnoliopsida</taxon>
        <taxon>eudicotyledons</taxon>
        <taxon>Gunneridae</taxon>
        <taxon>Pentapetalae</taxon>
        <taxon>rosids</taxon>
        <taxon>fabids</taxon>
        <taxon>Fabales</taxon>
        <taxon>Fabaceae</taxon>
        <taxon>Papilionoideae</taxon>
        <taxon>50 kb inversion clade</taxon>
        <taxon>genistoids sensu lato</taxon>
        <taxon>core genistoids</taxon>
        <taxon>Crotalarieae</taxon>
        <taxon>Crotalaria</taxon>
    </lineage>
</organism>
<name>A0AAN9FGS3_CROPI</name>
<feature type="compositionally biased region" description="Basic and acidic residues" evidence="1">
    <location>
        <begin position="57"/>
        <end position="75"/>
    </location>
</feature>
<protein>
    <submittedName>
        <fullName evidence="3">Uncharacterized protein</fullName>
    </submittedName>
</protein>
<keyword evidence="2" id="KW-0472">Membrane</keyword>
<keyword evidence="4" id="KW-1185">Reference proteome</keyword>
<evidence type="ECO:0000256" key="1">
    <source>
        <dbReference type="SAM" id="MobiDB-lite"/>
    </source>
</evidence>
<gene>
    <name evidence="3" type="ORF">RIF29_15169</name>
</gene>
<sequence length="122" mass="14510">MDGDEENAQRRRHGLEREEGTTKNDDDEGTTWQRRMMSSEEREERRWKAQRRRRHREEREKSDDGERGRKQSDWRRHCHHRSCRRWIGVSIFSGFGLLVATACGPGLGLLSPPLSLPRVREE</sequence>
<proteinExistence type="predicted"/>
<feature type="compositionally biased region" description="Basic and acidic residues" evidence="1">
    <location>
        <begin position="15"/>
        <end position="24"/>
    </location>
</feature>
<reference evidence="3 4" key="1">
    <citation type="submission" date="2024-01" db="EMBL/GenBank/DDBJ databases">
        <title>The genomes of 5 underutilized Papilionoideae crops provide insights into root nodulation and disease resistanc.</title>
        <authorList>
            <person name="Yuan L."/>
        </authorList>
    </citation>
    <scope>NUCLEOTIDE SEQUENCE [LARGE SCALE GENOMIC DNA]</scope>
    <source>
        <strain evidence="3">ZHUSHIDOU_FW_LH</strain>
        <tissue evidence="3">Leaf</tissue>
    </source>
</reference>
<accession>A0AAN9FGS3</accession>
<dbReference type="EMBL" id="JAYWIO010000003">
    <property type="protein sequence ID" value="KAK7274096.1"/>
    <property type="molecule type" value="Genomic_DNA"/>
</dbReference>
<evidence type="ECO:0000313" key="4">
    <source>
        <dbReference type="Proteomes" id="UP001372338"/>
    </source>
</evidence>